<dbReference type="Proteomes" id="UP000180246">
    <property type="component" value="Unassembled WGS sequence"/>
</dbReference>
<dbReference type="RefSeq" id="WP_071363306.1">
    <property type="nucleotide sequence ID" value="NZ_JRYB01000001.1"/>
</dbReference>
<proteinExistence type="predicted"/>
<organism evidence="1 2">
    <name type="scientific">Massilia timonae</name>
    <dbReference type="NCBI Taxonomy" id="47229"/>
    <lineage>
        <taxon>Bacteria</taxon>
        <taxon>Pseudomonadati</taxon>
        <taxon>Pseudomonadota</taxon>
        <taxon>Betaproteobacteria</taxon>
        <taxon>Burkholderiales</taxon>
        <taxon>Oxalobacteraceae</taxon>
        <taxon>Telluria group</taxon>
        <taxon>Massilia</taxon>
    </lineage>
</organism>
<gene>
    <name evidence="1" type="ORF">LO55_4739</name>
</gene>
<name>A0A1S2NBB2_9BURK</name>
<accession>A0A1S2NBB2</accession>
<dbReference type="EMBL" id="JRYB01000001">
    <property type="protein sequence ID" value="OIJ42133.1"/>
    <property type="molecule type" value="Genomic_DNA"/>
</dbReference>
<evidence type="ECO:0000313" key="1">
    <source>
        <dbReference type="EMBL" id="OIJ42133.1"/>
    </source>
</evidence>
<reference evidence="1 2" key="1">
    <citation type="submission" date="2014-10" db="EMBL/GenBank/DDBJ databases">
        <authorList>
            <person name="Seo M.-J."/>
            <person name="Seok Y.J."/>
            <person name="Cha I.-T."/>
        </authorList>
    </citation>
    <scope>NUCLEOTIDE SEQUENCE [LARGE SCALE GENOMIC DNA]</scope>
    <source>
        <strain evidence="1 2">NEU</strain>
    </source>
</reference>
<dbReference type="AlphaFoldDB" id="A0A1S2NBB2"/>
<sequence length="647" mass="70786">MSETGDSPAIQLAKFSEIVGQDDADELLLQLTDDMLIDFAAKLDQSEADSIWAAANDFGIQFYSGPDCLIHRLAQLTASRHPGAWKKFHSALIQLSSARYIEWCLARIESIDISHTGNDAVIELLDEVLPLLVATAVHDEACKLVNAVLDLKCIDTKFKFLNLIAGITLADGRTNPIVAFARDGDPRLAHAIAYFWEDSFNRTGTKTSGLWTDNIDWGYLRVLPPAIKLVGSHCPGMTMLGAGYSAGIRASTIGDVQDVLDRLHGGSRHPEFAPMGTLWYFLKQLSVLRGSDNDTERSGVRAGLLALVKRDPELWVKALRWILLHAEAIKQDVTLISCELAQTNEEVRNGLRVLQADPAVSTLAMGIRALAEGIVDPADKHSLALADSLAHYFDGTPKFPSPLALRSSTWVGSDRLEKYLRDGVARACHKFAVDVPNQWKSQEEALTATLMTLLVEQFGESRKLSTYARSEAFGIPTLRLSQREISKSAEEPTYGCDLAFVVRARAQGIYALDWAGLVQVKKTLAGNENAAIADSWKIEIAQLKTLIGKCASAVYFLICGHGEVLVVPARHLLGYVAGSSKKGAKSRTVGYNEIRSAAIPLDQYLVDLLIGQWTGNASDAIMTFIDGNSGLRPKHVVQVEIHFSPRQ</sequence>
<protein>
    <submittedName>
        <fullName evidence="1">Uncharacterized protein</fullName>
    </submittedName>
</protein>
<evidence type="ECO:0000313" key="2">
    <source>
        <dbReference type="Proteomes" id="UP000180246"/>
    </source>
</evidence>
<comment type="caution">
    <text evidence="1">The sequence shown here is derived from an EMBL/GenBank/DDBJ whole genome shotgun (WGS) entry which is preliminary data.</text>
</comment>